<dbReference type="Proteomes" id="UP000332933">
    <property type="component" value="Unassembled WGS sequence"/>
</dbReference>
<sequence length="293" mass="29285">MKSFLSSTIALMAATSAIAADTPLGGWTPASNTTDAATAYYAAVAANNLPSSNTQPICVTNFTSASTQVVSGTNYKINLVGCPVADIKSAAAGCTCSAAATPFTVTVYQRLTGTPLVTLVAPGANVADSPGLMVGAFSKPRDVTAEDKAVFAQATGAEANFANSTLARVCALDFVNVATQVVSGTNYLFTVKGCALATATANADCKTACASKDTTTYEVKIYQTLTNGTTVTVVLPALKSGEFIVTGSSDSTTGGSPSAATTAAPTTAKPSSASVVAFPAFVAVLLTSFACVA</sequence>
<dbReference type="PROSITE" id="PS00287">
    <property type="entry name" value="CYSTATIN"/>
    <property type="match status" value="1"/>
</dbReference>
<protein>
    <submittedName>
        <fullName evidence="3">Aste57867_23684 protein</fullName>
    </submittedName>
</protein>
<keyword evidence="4" id="KW-1185">Reference proteome</keyword>
<dbReference type="InterPro" id="IPR018073">
    <property type="entry name" value="Prot_inh_cystat_CS"/>
</dbReference>
<feature type="signal peptide" evidence="1">
    <location>
        <begin position="1"/>
        <end position="19"/>
    </location>
</feature>
<gene>
    <name evidence="3" type="primary">Aste57867_23684</name>
    <name evidence="2" type="ORF">As57867_023612</name>
    <name evidence="3" type="ORF">ASTE57867_23684</name>
</gene>
<dbReference type="OrthoDB" id="79059at2759"/>
<proteinExistence type="predicted"/>
<evidence type="ECO:0000313" key="2">
    <source>
        <dbReference type="EMBL" id="KAF0684333.1"/>
    </source>
</evidence>
<dbReference type="Gene3D" id="3.10.450.10">
    <property type="match status" value="2"/>
</dbReference>
<dbReference type="AlphaFoldDB" id="A0A485LSV1"/>
<dbReference type="EMBL" id="VJMH01007293">
    <property type="protein sequence ID" value="KAF0684333.1"/>
    <property type="molecule type" value="Genomic_DNA"/>
</dbReference>
<reference evidence="3 4" key="1">
    <citation type="submission" date="2019-03" db="EMBL/GenBank/DDBJ databases">
        <authorList>
            <person name="Gaulin E."/>
            <person name="Dumas B."/>
        </authorList>
    </citation>
    <scope>NUCLEOTIDE SEQUENCE [LARGE SCALE GENOMIC DNA]</scope>
    <source>
        <strain evidence="3">CBS 568.67</strain>
    </source>
</reference>
<feature type="chain" id="PRO_5036116641" evidence="1">
    <location>
        <begin position="20"/>
        <end position="293"/>
    </location>
</feature>
<reference evidence="2" key="2">
    <citation type="submission" date="2019-06" db="EMBL/GenBank/DDBJ databases">
        <title>Genomics analysis of Aphanomyces spp. identifies a new class of oomycete effector associated with host adaptation.</title>
        <authorList>
            <person name="Gaulin E."/>
        </authorList>
    </citation>
    <scope>NUCLEOTIDE SEQUENCE</scope>
    <source>
        <strain evidence="2">CBS 578.67</strain>
    </source>
</reference>
<keyword evidence="1" id="KW-0732">Signal</keyword>
<evidence type="ECO:0000256" key="1">
    <source>
        <dbReference type="SAM" id="SignalP"/>
    </source>
</evidence>
<evidence type="ECO:0000313" key="3">
    <source>
        <dbReference type="EMBL" id="VFU00329.1"/>
    </source>
</evidence>
<evidence type="ECO:0000313" key="4">
    <source>
        <dbReference type="Proteomes" id="UP000332933"/>
    </source>
</evidence>
<name>A0A485LSV1_9STRA</name>
<dbReference type="InterPro" id="IPR046350">
    <property type="entry name" value="Cystatin_sf"/>
</dbReference>
<organism evidence="3 4">
    <name type="scientific">Aphanomyces stellatus</name>
    <dbReference type="NCBI Taxonomy" id="120398"/>
    <lineage>
        <taxon>Eukaryota</taxon>
        <taxon>Sar</taxon>
        <taxon>Stramenopiles</taxon>
        <taxon>Oomycota</taxon>
        <taxon>Saprolegniomycetes</taxon>
        <taxon>Saprolegniales</taxon>
        <taxon>Verrucalvaceae</taxon>
        <taxon>Aphanomyces</taxon>
    </lineage>
</organism>
<dbReference type="SUPFAM" id="SSF54403">
    <property type="entry name" value="Cystatin/monellin"/>
    <property type="match status" value="2"/>
</dbReference>
<dbReference type="EMBL" id="CAADRA010007319">
    <property type="protein sequence ID" value="VFU00329.1"/>
    <property type="molecule type" value="Genomic_DNA"/>
</dbReference>
<accession>A0A485LSV1</accession>